<sequence length="137" mass="15355">MAYPEGIDRFSEKLNKKQDGGVYTIEEALQLENGQYEGWLAHDNIINGTVRVYTGPRFTGEVVATWTLSAPAESPWRRTIRVFANVESVYVTYETPGDTVDADDVNVLQEAITSTQTEMDRYKEAGMIDGGTFYEGE</sequence>
<reference evidence="1 2" key="1">
    <citation type="journal article" date="2009" name="Int. J. Syst. Evol. Microbiol.">
        <title>Paenibacillus contaminans sp. nov., isolated from a contaminated laboratory plate.</title>
        <authorList>
            <person name="Chou J.H."/>
            <person name="Lee J.H."/>
            <person name="Lin M.C."/>
            <person name="Chang P.S."/>
            <person name="Arun A.B."/>
            <person name="Young C.C."/>
            <person name="Chen W.M."/>
        </authorList>
    </citation>
    <scope>NUCLEOTIDE SEQUENCE [LARGE SCALE GENOMIC DNA]</scope>
    <source>
        <strain evidence="1 2">CKOBP-6</strain>
    </source>
</reference>
<name>A0A329MJ47_9BACL</name>
<dbReference type="RefSeq" id="WP_113032625.1">
    <property type="nucleotide sequence ID" value="NZ_QMFB01000011.1"/>
</dbReference>
<proteinExistence type="predicted"/>
<evidence type="ECO:0000313" key="1">
    <source>
        <dbReference type="EMBL" id="RAV19720.1"/>
    </source>
</evidence>
<evidence type="ECO:0000313" key="2">
    <source>
        <dbReference type="Proteomes" id="UP000250369"/>
    </source>
</evidence>
<dbReference type="Proteomes" id="UP000250369">
    <property type="component" value="Unassembled WGS sequence"/>
</dbReference>
<gene>
    <name evidence="1" type="ORF">DQG23_19930</name>
</gene>
<keyword evidence="2" id="KW-1185">Reference proteome</keyword>
<organism evidence="1 2">
    <name type="scientific">Paenibacillus contaminans</name>
    <dbReference type="NCBI Taxonomy" id="450362"/>
    <lineage>
        <taxon>Bacteria</taxon>
        <taxon>Bacillati</taxon>
        <taxon>Bacillota</taxon>
        <taxon>Bacilli</taxon>
        <taxon>Bacillales</taxon>
        <taxon>Paenibacillaceae</taxon>
        <taxon>Paenibacillus</taxon>
    </lineage>
</organism>
<dbReference type="AlphaFoldDB" id="A0A329MJ47"/>
<comment type="caution">
    <text evidence="1">The sequence shown here is derived from an EMBL/GenBank/DDBJ whole genome shotgun (WGS) entry which is preliminary data.</text>
</comment>
<dbReference type="OrthoDB" id="2609750at2"/>
<accession>A0A329MJ47</accession>
<dbReference type="EMBL" id="QMFB01000011">
    <property type="protein sequence ID" value="RAV19720.1"/>
    <property type="molecule type" value="Genomic_DNA"/>
</dbReference>
<protein>
    <submittedName>
        <fullName evidence="1">Phosphoglucomutase</fullName>
    </submittedName>
</protein>